<proteinExistence type="predicted"/>
<keyword evidence="1" id="KW-1188">Viral release from host cell</keyword>
<dbReference type="NCBIfam" id="TIGR01543">
    <property type="entry name" value="proheadase_HK97"/>
    <property type="match status" value="1"/>
</dbReference>
<feature type="domain" description="Prohead serine protease" evidence="5">
    <location>
        <begin position="24"/>
        <end position="154"/>
    </location>
</feature>
<sequence length="181" mass="19959">MSLVPSVKRTKAARPAGPVDAREDGLVRGYASLFERTDPSGDRIERGAFARTLKERGAAGIRMLWQHDPAEPIGVWTAIAEDSRGLLVEGKLALSTRRGRDVFELIRAGAVDGLSIGFKARRARREPGGVRRIAEIDLWEISVVTFPMQALARLAETRGRDLPRRIREAARRLARPARAAS</sequence>
<protein>
    <submittedName>
        <fullName evidence="6">HK97 family phage prohead protease</fullName>
    </submittedName>
</protein>
<dbReference type="EMBL" id="JBHUIJ010000006">
    <property type="protein sequence ID" value="MFD2237040.1"/>
    <property type="molecule type" value="Genomic_DNA"/>
</dbReference>
<organism evidence="6 7">
    <name type="scientific">Aureimonas populi</name>
    <dbReference type="NCBI Taxonomy" id="1701758"/>
    <lineage>
        <taxon>Bacteria</taxon>
        <taxon>Pseudomonadati</taxon>
        <taxon>Pseudomonadota</taxon>
        <taxon>Alphaproteobacteria</taxon>
        <taxon>Hyphomicrobiales</taxon>
        <taxon>Aurantimonadaceae</taxon>
        <taxon>Aureimonas</taxon>
    </lineage>
</organism>
<dbReference type="RefSeq" id="WP_209736817.1">
    <property type="nucleotide sequence ID" value="NZ_CP072611.1"/>
</dbReference>
<keyword evidence="2 6" id="KW-0645">Protease</keyword>
<evidence type="ECO:0000313" key="6">
    <source>
        <dbReference type="EMBL" id="MFD2237040.1"/>
    </source>
</evidence>
<evidence type="ECO:0000313" key="7">
    <source>
        <dbReference type="Proteomes" id="UP001597371"/>
    </source>
</evidence>
<evidence type="ECO:0000256" key="3">
    <source>
        <dbReference type="ARBA" id="ARBA00022801"/>
    </source>
</evidence>
<evidence type="ECO:0000256" key="2">
    <source>
        <dbReference type="ARBA" id="ARBA00022670"/>
    </source>
</evidence>
<reference evidence="7" key="1">
    <citation type="journal article" date="2019" name="Int. J. Syst. Evol. Microbiol.">
        <title>The Global Catalogue of Microorganisms (GCM) 10K type strain sequencing project: providing services to taxonomists for standard genome sequencing and annotation.</title>
        <authorList>
            <consortium name="The Broad Institute Genomics Platform"/>
            <consortium name="The Broad Institute Genome Sequencing Center for Infectious Disease"/>
            <person name="Wu L."/>
            <person name="Ma J."/>
        </authorList>
    </citation>
    <scope>NUCLEOTIDE SEQUENCE [LARGE SCALE GENOMIC DNA]</scope>
    <source>
        <strain evidence="7">ZS-35-S2</strain>
    </source>
</reference>
<keyword evidence="7" id="KW-1185">Reference proteome</keyword>
<dbReference type="InterPro" id="IPR006433">
    <property type="entry name" value="Prohead_protease"/>
</dbReference>
<evidence type="ECO:0000259" key="5">
    <source>
        <dbReference type="Pfam" id="PF04586"/>
    </source>
</evidence>
<dbReference type="SUPFAM" id="SSF50789">
    <property type="entry name" value="Herpes virus serine proteinase, assemblin"/>
    <property type="match status" value="1"/>
</dbReference>
<feature type="region of interest" description="Disordered" evidence="4">
    <location>
        <begin position="1"/>
        <end position="20"/>
    </location>
</feature>
<dbReference type="GO" id="GO:0006508">
    <property type="term" value="P:proteolysis"/>
    <property type="evidence" value="ECO:0007669"/>
    <property type="project" value="UniProtKB-KW"/>
</dbReference>
<evidence type="ECO:0000256" key="4">
    <source>
        <dbReference type="SAM" id="MobiDB-lite"/>
    </source>
</evidence>
<dbReference type="Proteomes" id="UP001597371">
    <property type="component" value="Unassembled WGS sequence"/>
</dbReference>
<comment type="caution">
    <text evidence="6">The sequence shown here is derived from an EMBL/GenBank/DDBJ whole genome shotgun (WGS) entry which is preliminary data.</text>
</comment>
<dbReference type="InterPro" id="IPR054613">
    <property type="entry name" value="Peptidase_S78_dom"/>
</dbReference>
<dbReference type="Pfam" id="PF04586">
    <property type="entry name" value="Peptidase_S78"/>
    <property type="match status" value="1"/>
</dbReference>
<name>A0ABW5CLL0_9HYPH</name>
<evidence type="ECO:0000256" key="1">
    <source>
        <dbReference type="ARBA" id="ARBA00022612"/>
    </source>
</evidence>
<keyword evidence="3" id="KW-0378">Hydrolase</keyword>
<dbReference type="GO" id="GO:0008233">
    <property type="term" value="F:peptidase activity"/>
    <property type="evidence" value="ECO:0007669"/>
    <property type="project" value="UniProtKB-KW"/>
</dbReference>
<gene>
    <name evidence="6" type="ORF">ACFSKQ_06105</name>
</gene>
<accession>A0ABW5CLL0</accession>